<dbReference type="Pfam" id="PF07707">
    <property type="entry name" value="BACK"/>
    <property type="match status" value="1"/>
</dbReference>
<dbReference type="Gene3D" id="3.30.710.10">
    <property type="entry name" value="Potassium Channel Kv1.1, Chain A"/>
    <property type="match status" value="1"/>
</dbReference>
<dbReference type="Pfam" id="PF00651">
    <property type="entry name" value="BTB"/>
    <property type="match status" value="1"/>
</dbReference>
<dbReference type="InterPro" id="IPR038648">
    <property type="entry name" value="PHR_sf"/>
</dbReference>
<evidence type="ECO:0000313" key="3">
    <source>
        <dbReference type="Proteomes" id="UP001159428"/>
    </source>
</evidence>
<dbReference type="Gene3D" id="1.25.40.420">
    <property type="match status" value="1"/>
</dbReference>
<comment type="caution">
    <text evidence="2">The sequence shown here is derived from an EMBL/GenBank/DDBJ whole genome shotgun (WGS) entry which is preliminary data.</text>
</comment>
<evidence type="ECO:0000259" key="1">
    <source>
        <dbReference type="PROSITE" id="PS50097"/>
    </source>
</evidence>
<reference evidence="2 3" key="1">
    <citation type="submission" date="2022-05" db="EMBL/GenBank/DDBJ databases">
        <authorList>
            <consortium name="Genoscope - CEA"/>
            <person name="William W."/>
        </authorList>
    </citation>
    <scope>NUCLEOTIDE SEQUENCE [LARGE SCALE GENOMIC DNA]</scope>
</reference>
<evidence type="ECO:0000313" key="2">
    <source>
        <dbReference type="EMBL" id="CAH3112676.1"/>
    </source>
</evidence>
<dbReference type="Proteomes" id="UP001159428">
    <property type="component" value="Unassembled WGS sequence"/>
</dbReference>
<dbReference type="Gene3D" id="2.60.120.820">
    <property type="entry name" value="PHR domain"/>
    <property type="match status" value="1"/>
</dbReference>
<proteinExistence type="predicted"/>
<sequence>MYGNPLMADVYFTVADGQGSSSRKVNIPCHKFILAVSSPVFYKMFYGDLKEPSEYIDLPDCDLEGFHEFLRFIYYDEVKLTGDCVIQVLYLAKKYMIPSLEDRCRSFLEKNINAENVLDLLPLIEKMEEVHLKSVCWKVIDTLTEKVLESASDAIQDDNSLLVSILKRDTLDIKEVKVFQAVNRWAGTICEKRGKTPTGKEKRTIIGEELVKLIRFPLMSQSEFAEHVAETKILKKTEVIEIFLYFSLNQNPGKFSCIPRCLNSRNLRCCCRISGLLQMPFFSLASEEFTESIYFSVDFPILLGGVAITGEPGKKYTVKLELNGKVVSEGCFQSEDRGVSGNHPGFYIFFEQYHLLNPDVPCILEASIKGQRLDCEFQDKRELVIDRVAFRFAGPASQSKVICIIGLLFRRYSINCL</sequence>
<dbReference type="PANTHER" id="PTHR45774:SF3">
    <property type="entry name" value="BTB (POZ) DOMAIN-CONTAINING 2B-RELATED"/>
    <property type="match status" value="1"/>
</dbReference>
<gene>
    <name evidence="2" type="ORF">PMEA_00004605</name>
</gene>
<dbReference type="InterPro" id="IPR011705">
    <property type="entry name" value="BACK"/>
</dbReference>
<dbReference type="GO" id="GO:0005829">
    <property type="term" value="C:cytosol"/>
    <property type="evidence" value="ECO:0007669"/>
    <property type="project" value="TreeGrafter"/>
</dbReference>
<dbReference type="PROSITE" id="PS50097">
    <property type="entry name" value="BTB"/>
    <property type="match status" value="1"/>
</dbReference>
<dbReference type="InterPro" id="IPR011333">
    <property type="entry name" value="SKP1/BTB/POZ_sf"/>
</dbReference>
<keyword evidence="3" id="KW-1185">Reference proteome</keyword>
<feature type="domain" description="BTB" evidence="1">
    <location>
        <begin position="8"/>
        <end position="82"/>
    </location>
</feature>
<dbReference type="PANTHER" id="PTHR45774">
    <property type="entry name" value="BTB/POZ DOMAIN-CONTAINING"/>
    <property type="match status" value="1"/>
</dbReference>
<accession>A0AAU9WIK0</accession>
<protein>
    <recommendedName>
        <fullName evidence="1">BTB domain-containing protein</fullName>
    </recommendedName>
</protein>
<dbReference type="SMART" id="SM00225">
    <property type="entry name" value="BTB"/>
    <property type="match status" value="1"/>
</dbReference>
<dbReference type="SUPFAM" id="SSF54695">
    <property type="entry name" value="POZ domain"/>
    <property type="match status" value="1"/>
</dbReference>
<name>A0AAU9WIK0_9CNID</name>
<dbReference type="SMART" id="SM00875">
    <property type="entry name" value="BACK"/>
    <property type="match status" value="1"/>
</dbReference>
<dbReference type="InterPro" id="IPR000210">
    <property type="entry name" value="BTB/POZ_dom"/>
</dbReference>
<dbReference type="AlphaFoldDB" id="A0AAU9WIK0"/>
<organism evidence="2 3">
    <name type="scientific">Pocillopora meandrina</name>
    <dbReference type="NCBI Taxonomy" id="46732"/>
    <lineage>
        <taxon>Eukaryota</taxon>
        <taxon>Metazoa</taxon>
        <taxon>Cnidaria</taxon>
        <taxon>Anthozoa</taxon>
        <taxon>Hexacorallia</taxon>
        <taxon>Scleractinia</taxon>
        <taxon>Astrocoeniina</taxon>
        <taxon>Pocilloporidae</taxon>
        <taxon>Pocillopora</taxon>
    </lineage>
</organism>
<dbReference type="GO" id="GO:0022008">
    <property type="term" value="P:neurogenesis"/>
    <property type="evidence" value="ECO:0007669"/>
    <property type="project" value="TreeGrafter"/>
</dbReference>
<dbReference type="EMBL" id="CALNXJ010000013">
    <property type="protein sequence ID" value="CAH3112676.1"/>
    <property type="molecule type" value="Genomic_DNA"/>
</dbReference>